<reference evidence="1 2" key="1">
    <citation type="submission" date="2020-10" db="EMBL/GenBank/DDBJ databases">
        <title>The Coptis chinensis genome and diversification of protoberbering-type alkaloids.</title>
        <authorList>
            <person name="Wang B."/>
            <person name="Shu S."/>
            <person name="Song C."/>
            <person name="Liu Y."/>
        </authorList>
    </citation>
    <scope>NUCLEOTIDE SEQUENCE [LARGE SCALE GENOMIC DNA]</scope>
    <source>
        <strain evidence="1">HL-2020</strain>
        <tissue evidence="1">Leaf</tissue>
    </source>
</reference>
<evidence type="ECO:0000313" key="2">
    <source>
        <dbReference type="Proteomes" id="UP000631114"/>
    </source>
</evidence>
<accession>A0A835HQ28</accession>
<keyword evidence="2" id="KW-1185">Reference proteome</keyword>
<dbReference type="AlphaFoldDB" id="A0A835HQ28"/>
<protein>
    <submittedName>
        <fullName evidence="1">Uncharacterized protein</fullName>
    </submittedName>
</protein>
<gene>
    <name evidence="1" type="ORF">IFM89_037189</name>
</gene>
<sequence length="239" mass="27280">MKNWGECETYANHFPGDQYIVAPVGKECSCGDNDMFDEYDTQDAEEDTRQLARVTDLITSEHIDAVELTIVLLSFSDISMMDAEGKVDSTTHKRKNEDYMYVEVSLNFELSLLYTAPRIKKQGHCVMTMRIRRAVLEGSIQLNVMYMLYVISMDWQAWTNPNPFLSGARWTTYKHCGSIFWVYVHVAYTCLLDSVPIGDLELLGQLCDCTCCFTSDQSSCFLLYFLSSVVGYLTPCLDK</sequence>
<evidence type="ECO:0000313" key="1">
    <source>
        <dbReference type="EMBL" id="KAF9603645.1"/>
    </source>
</evidence>
<proteinExistence type="predicted"/>
<dbReference type="Proteomes" id="UP000631114">
    <property type="component" value="Unassembled WGS sequence"/>
</dbReference>
<dbReference type="EMBL" id="JADFTS010000006">
    <property type="protein sequence ID" value="KAF9603645.1"/>
    <property type="molecule type" value="Genomic_DNA"/>
</dbReference>
<comment type="caution">
    <text evidence="1">The sequence shown here is derived from an EMBL/GenBank/DDBJ whole genome shotgun (WGS) entry which is preliminary data.</text>
</comment>
<name>A0A835HQ28_9MAGN</name>
<organism evidence="1 2">
    <name type="scientific">Coptis chinensis</name>
    <dbReference type="NCBI Taxonomy" id="261450"/>
    <lineage>
        <taxon>Eukaryota</taxon>
        <taxon>Viridiplantae</taxon>
        <taxon>Streptophyta</taxon>
        <taxon>Embryophyta</taxon>
        <taxon>Tracheophyta</taxon>
        <taxon>Spermatophyta</taxon>
        <taxon>Magnoliopsida</taxon>
        <taxon>Ranunculales</taxon>
        <taxon>Ranunculaceae</taxon>
        <taxon>Coptidoideae</taxon>
        <taxon>Coptis</taxon>
    </lineage>
</organism>